<dbReference type="EMBL" id="BTSX01000005">
    <property type="protein sequence ID" value="GMS98789.1"/>
    <property type="molecule type" value="Genomic_DNA"/>
</dbReference>
<dbReference type="SMART" id="SM00355">
    <property type="entry name" value="ZnF_C2H2"/>
    <property type="match status" value="2"/>
</dbReference>
<feature type="non-terminal residue" evidence="2">
    <location>
        <position position="238"/>
    </location>
</feature>
<feature type="domain" description="C2H2-type" evidence="1">
    <location>
        <begin position="168"/>
        <end position="191"/>
    </location>
</feature>
<evidence type="ECO:0000259" key="1">
    <source>
        <dbReference type="SMART" id="SM00355"/>
    </source>
</evidence>
<keyword evidence="3" id="KW-1185">Reference proteome</keyword>
<evidence type="ECO:0000313" key="3">
    <source>
        <dbReference type="Proteomes" id="UP001432027"/>
    </source>
</evidence>
<gene>
    <name evidence="2" type="ORF">PENTCL1PPCAC_20964</name>
</gene>
<reference evidence="2" key="1">
    <citation type="submission" date="2023-10" db="EMBL/GenBank/DDBJ databases">
        <title>Genome assembly of Pristionchus species.</title>
        <authorList>
            <person name="Yoshida K."/>
            <person name="Sommer R.J."/>
        </authorList>
    </citation>
    <scope>NUCLEOTIDE SEQUENCE</scope>
    <source>
        <strain evidence="2">RS0144</strain>
    </source>
</reference>
<name>A0AAV5TWA7_9BILA</name>
<dbReference type="AlphaFoldDB" id="A0AAV5TWA7"/>
<dbReference type="InterPro" id="IPR013087">
    <property type="entry name" value="Znf_C2H2_type"/>
</dbReference>
<dbReference type="Proteomes" id="UP001432027">
    <property type="component" value="Unassembled WGS sequence"/>
</dbReference>
<sequence>RLANSHTAVSCPLSRINTRQLVNFSLFRNKQGGLLGETRFFSTSQRACCISDEHLAKSERDLETRKSLNDEVSRSISATKKHRLKKKSDKELTCPECEYRTQSVPCWINHLRRKHSTTPALAGLALLCECGHESISEYHSYHCTIGNFTVIRKREGPIRRLDSQKETPPCVLCDAYPTTPLGYVHHLHTQHSSTLRKNQVFLICECGFEVRGEHSLLKHNKKVWIYLRPSSLSNLFHK</sequence>
<proteinExistence type="predicted"/>
<feature type="non-terminal residue" evidence="2">
    <location>
        <position position="1"/>
    </location>
</feature>
<organism evidence="2 3">
    <name type="scientific">Pristionchus entomophagus</name>
    <dbReference type="NCBI Taxonomy" id="358040"/>
    <lineage>
        <taxon>Eukaryota</taxon>
        <taxon>Metazoa</taxon>
        <taxon>Ecdysozoa</taxon>
        <taxon>Nematoda</taxon>
        <taxon>Chromadorea</taxon>
        <taxon>Rhabditida</taxon>
        <taxon>Rhabditina</taxon>
        <taxon>Diplogasteromorpha</taxon>
        <taxon>Diplogasteroidea</taxon>
        <taxon>Neodiplogasteridae</taxon>
        <taxon>Pristionchus</taxon>
    </lineage>
</organism>
<evidence type="ECO:0000313" key="2">
    <source>
        <dbReference type="EMBL" id="GMS98789.1"/>
    </source>
</evidence>
<comment type="caution">
    <text evidence="2">The sequence shown here is derived from an EMBL/GenBank/DDBJ whole genome shotgun (WGS) entry which is preliminary data.</text>
</comment>
<feature type="domain" description="C2H2-type" evidence="1">
    <location>
        <begin position="92"/>
        <end position="115"/>
    </location>
</feature>
<accession>A0AAV5TWA7</accession>
<protein>
    <recommendedName>
        <fullName evidence="1">C2H2-type domain-containing protein</fullName>
    </recommendedName>
</protein>